<dbReference type="EMBL" id="MN915012">
    <property type="protein sequence ID" value="QIQ18129.1"/>
    <property type="molecule type" value="Genomic_DNA"/>
</dbReference>
<geneLocation type="plasmid" evidence="2">
    <name>pNDM-TJ33</name>
</geneLocation>
<accession>A0A6G9I480</accession>
<keyword evidence="1" id="KW-0472">Membrane</keyword>
<evidence type="ECO:0000256" key="1">
    <source>
        <dbReference type="SAM" id="Phobius"/>
    </source>
</evidence>
<evidence type="ECO:0000313" key="3">
    <source>
        <dbReference type="EMBL" id="QIQ17810.1"/>
    </source>
</evidence>
<dbReference type="EMBL" id="MN915010">
    <property type="protein sequence ID" value="QIQ17470.1"/>
    <property type="molecule type" value="Genomic_DNA"/>
</dbReference>
<name>A0A6G9I480_ECOLX</name>
<reference evidence="4" key="1">
    <citation type="submission" date="2020-01" db="EMBL/GenBank/DDBJ databases">
        <title>Evolution and transmission of blaNDM-harboring conjugative plasmids in Escherichia coli.</title>
        <authorList>
            <person name="Zhu J."/>
            <person name="Zheng X."/>
            <person name="Jiang H."/>
        </authorList>
    </citation>
    <scope>NUCLEOTIDE SEQUENCE</scope>
    <source>
        <strain evidence="4">GD-33</strain>
        <strain evidence="5">TD-33</strain>
        <strain evidence="2">TJ-33</strain>
        <plasmid evidence="5">pNDM-TD33</plasmid>
        <plasmid evidence="2">pNDM-TJ33</plasmid>
        <plasmid evidence="3">pNDM33-1</plasmid>
        <plasmid evidence="4">pNDM33-2</plasmid>
    </source>
</reference>
<dbReference type="EMBL" id="MN915013">
    <property type="protein sequence ID" value="QIQ18330.1"/>
    <property type="molecule type" value="Genomic_DNA"/>
</dbReference>
<evidence type="ECO:0000313" key="4">
    <source>
        <dbReference type="EMBL" id="QIQ18129.1"/>
    </source>
</evidence>
<sequence length="47" mass="5741">MIDLLATRFCQFINLMRYILKMCRFTRIADYHFATLFCYIVFVVLIL</sequence>
<organism evidence="4">
    <name type="scientific">Escherichia coli</name>
    <dbReference type="NCBI Taxonomy" id="562"/>
    <lineage>
        <taxon>Bacteria</taxon>
        <taxon>Pseudomonadati</taxon>
        <taxon>Pseudomonadota</taxon>
        <taxon>Gammaproteobacteria</taxon>
        <taxon>Enterobacterales</taxon>
        <taxon>Enterobacteriaceae</taxon>
        <taxon>Escherichia</taxon>
    </lineage>
</organism>
<dbReference type="AlphaFoldDB" id="A0A6G9I480"/>
<proteinExistence type="predicted"/>
<keyword evidence="1" id="KW-1133">Transmembrane helix</keyword>
<protein>
    <submittedName>
        <fullName evidence="4">Uncharacterized protein</fullName>
    </submittedName>
</protein>
<feature type="transmembrane region" description="Helical" evidence="1">
    <location>
        <begin position="28"/>
        <end position="46"/>
    </location>
</feature>
<evidence type="ECO:0000313" key="5">
    <source>
        <dbReference type="EMBL" id="QIQ18330.1"/>
    </source>
</evidence>
<keyword evidence="4" id="KW-0614">Plasmid</keyword>
<geneLocation type="plasmid" evidence="3">
    <name>pNDM33-1</name>
</geneLocation>
<evidence type="ECO:0000313" key="2">
    <source>
        <dbReference type="EMBL" id="QIQ17470.1"/>
    </source>
</evidence>
<geneLocation type="plasmid" evidence="5">
    <name>pNDM-TD33</name>
</geneLocation>
<dbReference type="EMBL" id="MN915011">
    <property type="protein sequence ID" value="QIQ17810.1"/>
    <property type="molecule type" value="Genomic_DNA"/>
</dbReference>
<keyword evidence="1" id="KW-0812">Transmembrane</keyword>
<geneLocation type="plasmid" evidence="4">
    <name>pNDM33-2</name>
</geneLocation>